<keyword evidence="2" id="KW-1185">Reference proteome</keyword>
<protein>
    <submittedName>
        <fullName evidence="1">Uncharacterized protein</fullName>
    </submittedName>
</protein>
<comment type="caution">
    <text evidence="1">The sequence shown here is derived from an EMBL/GenBank/DDBJ whole genome shotgun (WGS) entry which is preliminary data.</text>
</comment>
<dbReference type="AlphaFoldDB" id="A0A8J2X438"/>
<reference evidence="1" key="1">
    <citation type="submission" date="2021-11" db="EMBL/GenBank/DDBJ databases">
        <authorList>
            <consortium name="Genoscope - CEA"/>
            <person name="William W."/>
        </authorList>
    </citation>
    <scope>NUCLEOTIDE SEQUENCE</scope>
</reference>
<dbReference type="Proteomes" id="UP000789595">
    <property type="component" value="Unassembled WGS sequence"/>
</dbReference>
<sequence length="135" mass="15449">MNHSHMFYDGKVLGMTDDGLMAYSSIVFGLYAAYQWRREAQIASLIAYAAVISYAEHILRYELLTWLDRAAAVSLAIVLVRRIGFIPRRCHLAVALLLWATCDILYGNLTRPLYVSLHSLWHVCIWTYVADLPQD</sequence>
<gene>
    <name evidence="1" type="ORF">PECAL_6P19550</name>
</gene>
<evidence type="ECO:0000313" key="1">
    <source>
        <dbReference type="EMBL" id="CAH0380311.1"/>
    </source>
</evidence>
<evidence type="ECO:0000313" key="2">
    <source>
        <dbReference type="Proteomes" id="UP000789595"/>
    </source>
</evidence>
<organism evidence="1 2">
    <name type="scientific">Pelagomonas calceolata</name>
    <dbReference type="NCBI Taxonomy" id="35677"/>
    <lineage>
        <taxon>Eukaryota</taxon>
        <taxon>Sar</taxon>
        <taxon>Stramenopiles</taxon>
        <taxon>Ochrophyta</taxon>
        <taxon>Pelagophyceae</taxon>
        <taxon>Pelagomonadales</taxon>
        <taxon>Pelagomonadaceae</taxon>
        <taxon>Pelagomonas</taxon>
    </lineage>
</organism>
<proteinExistence type="predicted"/>
<name>A0A8J2X438_9STRA</name>
<dbReference type="EMBL" id="CAKKNE010000006">
    <property type="protein sequence ID" value="CAH0380311.1"/>
    <property type="molecule type" value="Genomic_DNA"/>
</dbReference>
<accession>A0A8J2X438</accession>